<evidence type="ECO:0000256" key="3">
    <source>
        <dbReference type="ARBA" id="ARBA00022989"/>
    </source>
</evidence>
<dbReference type="GO" id="GO:0005886">
    <property type="term" value="C:plasma membrane"/>
    <property type="evidence" value="ECO:0007669"/>
    <property type="project" value="TreeGrafter"/>
</dbReference>
<evidence type="ECO:0000256" key="1">
    <source>
        <dbReference type="ARBA" id="ARBA00004167"/>
    </source>
</evidence>
<evidence type="ECO:0000259" key="6">
    <source>
        <dbReference type="Pfam" id="PF03168"/>
    </source>
</evidence>
<reference evidence="8 10" key="3">
    <citation type="submission" date="2017-11" db="EMBL/GenBank/DDBJ databases">
        <title>De-novo sequencing of pomegranate (Punica granatum L.) genome.</title>
        <authorList>
            <person name="Akparov Z."/>
            <person name="Amiraslanov A."/>
            <person name="Hajiyeva S."/>
            <person name="Abbasov M."/>
            <person name="Kaur K."/>
            <person name="Hamwieh A."/>
            <person name="Solovyev V."/>
            <person name="Salamov A."/>
            <person name="Braich B."/>
            <person name="Kosarev P."/>
            <person name="Mahmoud A."/>
            <person name="Hajiyev E."/>
            <person name="Babayeva S."/>
            <person name="Izzatullayeva V."/>
            <person name="Mammadov A."/>
            <person name="Mammadov A."/>
            <person name="Sharifova S."/>
            <person name="Ojaghi J."/>
            <person name="Eynullazada K."/>
            <person name="Bayramov B."/>
            <person name="Abdulazimova A."/>
            <person name="Shahmuradov I."/>
        </authorList>
    </citation>
    <scope>NUCLEOTIDE SEQUENCE [LARGE SCALE GENOMIC DNA]</scope>
    <source>
        <strain evidence="8">AG2017</strain>
        <strain evidence="10">cv. AG2017</strain>
        <tissue evidence="8">Leaf</tissue>
    </source>
</reference>
<feature type="domain" description="Late embryogenesis abundant protein LEA-2 subgroup" evidence="6">
    <location>
        <begin position="101"/>
        <end position="202"/>
    </location>
</feature>
<reference evidence="9" key="1">
    <citation type="journal article" date="2017" name="Plant J.">
        <title>The pomegranate (Punica granatum L.) genome and the genomics of punicalagin biosynthesis.</title>
        <authorList>
            <person name="Qin G."/>
            <person name="Xu C."/>
            <person name="Ming R."/>
            <person name="Tang H."/>
            <person name="Guyot R."/>
            <person name="Kramer E.M."/>
            <person name="Hu Y."/>
            <person name="Yi X."/>
            <person name="Qi Y."/>
            <person name="Xu X."/>
            <person name="Gao Z."/>
            <person name="Pan H."/>
            <person name="Jian J."/>
            <person name="Tian Y."/>
            <person name="Yue Z."/>
            <person name="Xu Y."/>
        </authorList>
    </citation>
    <scope>NUCLEOTIDE SEQUENCE [LARGE SCALE GENOMIC DNA]</scope>
    <source>
        <strain evidence="9">cv. Dabenzi</strain>
    </source>
</reference>
<evidence type="ECO:0000313" key="9">
    <source>
        <dbReference type="Proteomes" id="UP000197138"/>
    </source>
</evidence>
<protein>
    <recommendedName>
        <fullName evidence="6">Late embryogenesis abundant protein LEA-2 subgroup domain-containing protein</fullName>
    </recommendedName>
</protein>
<dbReference type="EMBL" id="PGOL01004351">
    <property type="protein sequence ID" value="PKI37544.1"/>
    <property type="molecule type" value="Genomic_DNA"/>
</dbReference>
<comment type="subcellular location">
    <subcellularLocation>
        <location evidence="1">Membrane</location>
        <topology evidence="1">Single-pass membrane protein</topology>
    </subcellularLocation>
</comment>
<organism evidence="7 9">
    <name type="scientific">Punica granatum</name>
    <name type="common">Pomegranate</name>
    <dbReference type="NCBI Taxonomy" id="22663"/>
    <lineage>
        <taxon>Eukaryota</taxon>
        <taxon>Viridiplantae</taxon>
        <taxon>Streptophyta</taxon>
        <taxon>Embryophyta</taxon>
        <taxon>Tracheophyta</taxon>
        <taxon>Spermatophyta</taxon>
        <taxon>Magnoliopsida</taxon>
        <taxon>eudicotyledons</taxon>
        <taxon>Gunneridae</taxon>
        <taxon>Pentapetalae</taxon>
        <taxon>rosids</taxon>
        <taxon>malvids</taxon>
        <taxon>Myrtales</taxon>
        <taxon>Lythraceae</taxon>
        <taxon>Punica</taxon>
    </lineage>
</organism>
<proteinExistence type="predicted"/>
<dbReference type="GeneID" id="116197609"/>
<accession>A0A218X2Z0</accession>
<evidence type="ECO:0000256" key="4">
    <source>
        <dbReference type="ARBA" id="ARBA00023136"/>
    </source>
</evidence>
<evidence type="ECO:0000313" key="10">
    <source>
        <dbReference type="Proteomes" id="UP000233551"/>
    </source>
</evidence>
<evidence type="ECO:0000313" key="8">
    <source>
        <dbReference type="EMBL" id="PKI37544.1"/>
    </source>
</evidence>
<sequence>MSEKQAPLNGAYYGPSVPPRKSYLRPGRSRGCGCGCCLLTLLLEIIVTVVVIVGLAAFIFWLIFRPNLLKYHVTDAQLTQFNLTTTTSNSQQLNYNLRLNLTLRNPNKKIGVYYDRIEARAYYEGQRFHDVTLPKFYQGHKNTTILSPTFEGQRVIVLGSDELSDFNSDKAAGVYDIDVKLYLRVRFKLGKIKTFRFKPKIKCDLKVPVSTAGSASDFGSTKCDFDW</sequence>
<dbReference type="AlphaFoldDB" id="A0A218X2Z0"/>
<keyword evidence="2 5" id="KW-0812">Transmembrane</keyword>
<dbReference type="OrthoDB" id="1889094at2759"/>
<comment type="caution">
    <text evidence="7">The sequence shown here is derived from an EMBL/GenBank/DDBJ whole genome shotgun (WGS) entry which is preliminary data.</text>
</comment>
<keyword evidence="4 5" id="KW-0472">Membrane</keyword>
<dbReference type="GO" id="GO:0098542">
    <property type="term" value="P:defense response to other organism"/>
    <property type="evidence" value="ECO:0007669"/>
    <property type="project" value="InterPro"/>
</dbReference>
<dbReference type="Proteomes" id="UP000197138">
    <property type="component" value="Unassembled WGS sequence"/>
</dbReference>
<keyword evidence="3 5" id="KW-1133">Transmembrane helix</keyword>
<dbReference type="PANTHER" id="PTHR31234">
    <property type="entry name" value="LATE EMBRYOGENESIS ABUNDANT (LEA) HYDROXYPROLINE-RICH GLYCOPROTEIN FAMILY"/>
    <property type="match status" value="1"/>
</dbReference>
<evidence type="ECO:0000256" key="5">
    <source>
        <dbReference type="SAM" id="Phobius"/>
    </source>
</evidence>
<dbReference type="InterPro" id="IPR044839">
    <property type="entry name" value="NDR1-like"/>
</dbReference>
<evidence type="ECO:0000256" key="2">
    <source>
        <dbReference type="ARBA" id="ARBA00022692"/>
    </source>
</evidence>
<dbReference type="InterPro" id="IPR004864">
    <property type="entry name" value="LEA_2"/>
</dbReference>
<dbReference type="Pfam" id="PF03168">
    <property type="entry name" value="LEA_2"/>
    <property type="match status" value="1"/>
</dbReference>
<reference evidence="7" key="2">
    <citation type="submission" date="2017-06" db="EMBL/GenBank/DDBJ databases">
        <title>The pomegranate genome and the genomics of punicalagin biosynthesis.</title>
        <authorList>
            <person name="Xu C."/>
        </authorList>
    </citation>
    <scope>NUCLEOTIDE SEQUENCE [LARGE SCALE GENOMIC DNA]</scope>
    <source>
        <tissue evidence="7">Fresh leaf</tissue>
    </source>
</reference>
<evidence type="ECO:0000313" key="7">
    <source>
        <dbReference type="EMBL" id="OWM79040.1"/>
    </source>
</evidence>
<feature type="transmembrane region" description="Helical" evidence="5">
    <location>
        <begin position="31"/>
        <end position="64"/>
    </location>
</feature>
<dbReference type="PANTHER" id="PTHR31234:SF2">
    <property type="entry name" value="OS05G0199100 PROTEIN"/>
    <property type="match status" value="1"/>
</dbReference>
<dbReference type="STRING" id="22663.A0A218X2Z0"/>
<dbReference type="Proteomes" id="UP000233551">
    <property type="component" value="Unassembled WGS sequence"/>
</dbReference>
<gene>
    <name evidence="7" type="ORF">CDL15_Pgr003211</name>
    <name evidence="8" type="ORF">CRG98_042057</name>
</gene>
<keyword evidence="10" id="KW-1185">Reference proteome</keyword>
<name>A0A218X2Z0_PUNGR</name>
<dbReference type="EMBL" id="MTKT01002492">
    <property type="protein sequence ID" value="OWM79040.1"/>
    <property type="molecule type" value="Genomic_DNA"/>
</dbReference>